<evidence type="ECO:0000313" key="5">
    <source>
        <dbReference type="Proteomes" id="UP000199529"/>
    </source>
</evidence>
<proteinExistence type="inferred from homology"/>
<evidence type="ECO:0000256" key="3">
    <source>
        <dbReference type="ARBA" id="ARBA00035643"/>
    </source>
</evidence>
<keyword evidence="5" id="KW-1185">Reference proteome</keyword>
<dbReference type="PANTHER" id="PTHR36852">
    <property type="entry name" value="PROTEIN GVPL 2"/>
    <property type="match status" value="1"/>
</dbReference>
<evidence type="ECO:0000313" key="4">
    <source>
        <dbReference type="EMBL" id="SDX63241.1"/>
    </source>
</evidence>
<dbReference type="Pfam" id="PF06386">
    <property type="entry name" value="GvpL_GvpF"/>
    <property type="match status" value="1"/>
</dbReference>
<dbReference type="STRING" id="418495.SAMN05216215_101327"/>
<dbReference type="GO" id="GO:0031412">
    <property type="term" value="P:gas vesicle organization"/>
    <property type="evidence" value="ECO:0007669"/>
    <property type="project" value="InterPro"/>
</dbReference>
<keyword evidence="1" id="KW-0304">Gas vesicle</keyword>
<dbReference type="AlphaFoldDB" id="A0A1H3DA14"/>
<dbReference type="InterPro" id="IPR009430">
    <property type="entry name" value="GvpL/GvpF"/>
</dbReference>
<reference evidence="5" key="1">
    <citation type="submission" date="2016-10" db="EMBL/GenBank/DDBJ databases">
        <authorList>
            <person name="Varghese N."/>
            <person name="Submissions S."/>
        </authorList>
    </citation>
    <scope>NUCLEOTIDE SEQUENCE [LARGE SCALE GENOMIC DNA]</scope>
    <source>
        <strain evidence="5">CGMCC 4.3530</strain>
    </source>
</reference>
<evidence type="ECO:0000256" key="2">
    <source>
        <dbReference type="ARBA" id="ARBA00035108"/>
    </source>
</evidence>
<dbReference type="PANTHER" id="PTHR36852:SF1">
    <property type="entry name" value="PROTEIN GVPL 2"/>
    <property type="match status" value="1"/>
</dbReference>
<name>A0A1H3DA14_9PSEU</name>
<accession>A0A1H3DA14</accession>
<organism evidence="4 5">
    <name type="scientific">Saccharopolyspora shandongensis</name>
    <dbReference type="NCBI Taxonomy" id="418495"/>
    <lineage>
        <taxon>Bacteria</taxon>
        <taxon>Bacillati</taxon>
        <taxon>Actinomycetota</taxon>
        <taxon>Actinomycetes</taxon>
        <taxon>Pseudonocardiales</taxon>
        <taxon>Pseudonocardiaceae</taxon>
        <taxon>Saccharopolyspora</taxon>
    </lineage>
</organism>
<evidence type="ECO:0000256" key="1">
    <source>
        <dbReference type="ARBA" id="ARBA00022987"/>
    </source>
</evidence>
<protein>
    <submittedName>
        <fullName evidence="4">Gas vesicle synthesis protein GvpL/GvpF</fullName>
    </submittedName>
</protein>
<dbReference type="GO" id="GO:0031411">
    <property type="term" value="C:gas vesicle"/>
    <property type="evidence" value="ECO:0007669"/>
    <property type="project" value="UniProtKB-SubCell"/>
</dbReference>
<comment type="subcellular location">
    <subcellularLocation>
        <location evidence="2">Gas vesicle</location>
    </subcellularLocation>
</comment>
<gene>
    <name evidence="4" type="ORF">SAMN05216215_101327</name>
</gene>
<dbReference type="Proteomes" id="UP000199529">
    <property type="component" value="Unassembled WGS sequence"/>
</dbReference>
<comment type="similarity">
    <text evidence="3">Belongs to the gas vesicle GvpF/GvpL family.</text>
</comment>
<dbReference type="RefSeq" id="WP_093266125.1">
    <property type="nucleotide sequence ID" value="NZ_FNOK01000013.1"/>
</dbReference>
<dbReference type="EMBL" id="FNOK01000013">
    <property type="protein sequence ID" value="SDX63241.1"/>
    <property type="molecule type" value="Genomic_DNA"/>
</dbReference>
<sequence>MAETLSYVYAISRKDADLQPGAAGIAGSGVRLVSSGELAALVSTVSAEEFGEQGLRKNLEDLRWLERTVREHNRVVDAAAATSTVAPLALATVYYNDARVQAALTEQAPMFLDVLALIAGRTEWGVKAYADLVKSTSGEPAEPETGEGERPGQAYLRKIREQRKGRAEAEHEAVERASEIHDALSKLAHANRVHPPQNRDLAAYRGLMVLNGAYLVDDSRTEEFTSAIDEIKSGSSLQIELTGPWAPYSFAVVSAERQ</sequence>
<dbReference type="OrthoDB" id="146444at2"/>